<evidence type="ECO:0000313" key="3">
    <source>
        <dbReference type="Proteomes" id="UP001305815"/>
    </source>
</evidence>
<evidence type="ECO:0000259" key="1">
    <source>
        <dbReference type="SMART" id="SM00899"/>
    </source>
</evidence>
<accession>A0ABN6YUH0</accession>
<protein>
    <recommendedName>
        <fullName evidence="1">Ferrous iron transporter FeoA-like domain-containing protein</fullName>
    </recommendedName>
</protein>
<dbReference type="InterPro" id="IPR053184">
    <property type="entry name" value="FeoA-like"/>
</dbReference>
<keyword evidence="3" id="KW-1185">Reference proteome</keyword>
<gene>
    <name evidence="2" type="ORF">Lac1_09750</name>
</gene>
<evidence type="ECO:0000313" key="2">
    <source>
        <dbReference type="EMBL" id="BDZ76792.1"/>
    </source>
</evidence>
<feature type="domain" description="Ferrous iron transporter FeoA-like" evidence="1">
    <location>
        <begin position="1"/>
        <end position="72"/>
    </location>
</feature>
<sequence>MILKQGRNDHTYKVCAINTEHALERRLEALGLTEGAFVTILNNNKKGALTVKFRGTRFAVGRHIAEHIEVEEVGPSCPTLSA</sequence>
<dbReference type="EMBL" id="AP027742">
    <property type="protein sequence ID" value="BDZ76792.1"/>
    <property type="molecule type" value="Genomic_DNA"/>
</dbReference>
<dbReference type="Pfam" id="PF04023">
    <property type="entry name" value="FeoA"/>
    <property type="match status" value="1"/>
</dbReference>
<proteinExistence type="predicted"/>
<dbReference type="RefSeq" id="WP_230106796.1">
    <property type="nucleotide sequence ID" value="NZ_AP024845.1"/>
</dbReference>
<dbReference type="InterPro" id="IPR007167">
    <property type="entry name" value="Fe-transptr_FeoA-like"/>
</dbReference>
<dbReference type="PANTHER" id="PTHR43151:SF1">
    <property type="entry name" value="SSR2333 PROTEIN"/>
    <property type="match status" value="1"/>
</dbReference>
<dbReference type="SMART" id="SM00899">
    <property type="entry name" value="FeoA"/>
    <property type="match status" value="1"/>
</dbReference>
<organism evidence="2 3">
    <name type="scientific">Claveliimonas bilis</name>
    <dbReference type="NCBI Taxonomy" id="3028070"/>
    <lineage>
        <taxon>Bacteria</taxon>
        <taxon>Bacillati</taxon>
        <taxon>Bacillota</taxon>
        <taxon>Clostridia</taxon>
        <taxon>Lachnospirales</taxon>
        <taxon>Lachnospiraceae</taxon>
        <taxon>Claveliimonas</taxon>
    </lineage>
</organism>
<reference evidence="3" key="1">
    <citation type="journal article" date="2023" name="Int. J. Syst. Evol. Microbiol.">
        <title>Claveliimonas bilis gen. nov., sp. nov., deoxycholic acid-producing bacteria isolated from human faeces, and reclassification of Sellimonas monacensis Zenner et al. 2021 as Claveliimonas monacensis comb. nov.</title>
        <authorList>
            <person name="Hisatomi A."/>
            <person name="Kastawa N.W.E.P.G."/>
            <person name="Song I."/>
            <person name="Ohkuma M."/>
            <person name="Fukiya S."/>
            <person name="Sakamoto M."/>
        </authorList>
    </citation>
    <scope>NUCLEOTIDE SEQUENCE [LARGE SCALE GENOMIC DNA]</scope>
    <source>
        <strain evidence="3">12BBH14</strain>
    </source>
</reference>
<name>A0ABN6YUH0_9FIRM</name>
<dbReference type="PANTHER" id="PTHR43151">
    <property type="entry name" value="FEOA FAMILY PROTEIN"/>
    <property type="match status" value="1"/>
</dbReference>
<dbReference type="Proteomes" id="UP001305815">
    <property type="component" value="Chromosome"/>
</dbReference>